<feature type="transmembrane region" description="Helical" evidence="7">
    <location>
        <begin position="89"/>
        <end position="105"/>
    </location>
</feature>
<feature type="transmembrane region" description="Helical" evidence="7">
    <location>
        <begin position="179"/>
        <end position="198"/>
    </location>
</feature>
<feature type="transmembrane region" description="Helical" evidence="7">
    <location>
        <begin position="117"/>
        <end position="135"/>
    </location>
</feature>
<evidence type="ECO:0000313" key="8">
    <source>
        <dbReference type="EMBL" id="PSR90247.1"/>
    </source>
</evidence>
<dbReference type="PANTHER" id="PTHR46285">
    <property type="entry name" value="PROTEINASE INHIBITOR I4, SERPIN (DUF716)-RELATED"/>
    <property type="match status" value="1"/>
</dbReference>
<feature type="transmembrane region" description="Helical" evidence="7">
    <location>
        <begin position="236"/>
        <end position="254"/>
    </location>
</feature>
<evidence type="ECO:0000256" key="2">
    <source>
        <dbReference type="ARBA" id="ARBA00006948"/>
    </source>
</evidence>
<feature type="transmembrane region" description="Helical" evidence="7">
    <location>
        <begin position="147"/>
        <end position="167"/>
    </location>
</feature>
<feature type="region of interest" description="Disordered" evidence="6">
    <location>
        <begin position="272"/>
        <end position="292"/>
    </location>
</feature>
<dbReference type="InParanoid" id="A0A2R6PFT2"/>
<sequence>MGALMGHVAHGSMFLVLGMWHIFHDIKLHAQTPNYIALPWVPTKKSRYFELFFIMACTCTSVTTELLIYLPIDPDGTIRATHLHNIEHASISLTFLIYATFAIILDKFAPNKSQYGLTLLLGATGFFQELILFHFHSADHKGIEGQYHHLLQLSMFVSFVTTLMGIAHPRSFCIGLVRSLSVFFQGVWFISIGFLLWIPNFIPKGCFLNWEEGRQIVRCHSDEALERAKSLANIEFCWYLILVTIVSVCLYVYLTKIYGEGVKYRTLSKYEGQEDGGDEDFEVQKKSKHEESKSFDQMGKVFVIMDMIK</sequence>
<dbReference type="Gramene" id="PSR90247">
    <property type="protein sequence ID" value="PSR90247"/>
    <property type="gene ID" value="CEY00_Acc30447"/>
</dbReference>
<gene>
    <name evidence="8" type="ORF">CEY00_Acc30447</name>
</gene>
<comment type="similarity">
    <text evidence="2">Belongs to the TMEM45 family.</text>
</comment>
<name>A0A2R6PFT2_ACTCC</name>
<keyword evidence="4 7" id="KW-1133">Transmembrane helix</keyword>
<feature type="transmembrane region" description="Helical" evidence="7">
    <location>
        <begin position="48"/>
        <end position="69"/>
    </location>
</feature>
<dbReference type="Pfam" id="PF04819">
    <property type="entry name" value="DUF716"/>
    <property type="match status" value="1"/>
</dbReference>
<dbReference type="InterPro" id="IPR006904">
    <property type="entry name" value="DUF716"/>
</dbReference>
<dbReference type="Proteomes" id="UP000241394">
    <property type="component" value="Chromosome LG26"/>
</dbReference>
<dbReference type="AlphaFoldDB" id="A0A2R6PFT2"/>
<evidence type="ECO:0000256" key="3">
    <source>
        <dbReference type="ARBA" id="ARBA00022692"/>
    </source>
</evidence>
<evidence type="ECO:0000313" key="9">
    <source>
        <dbReference type="Proteomes" id="UP000241394"/>
    </source>
</evidence>
<evidence type="ECO:0000256" key="5">
    <source>
        <dbReference type="ARBA" id="ARBA00023136"/>
    </source>
</evidence>
<keyword evidence="9" id="KW-1185">Reference proteome</keyword>
<organism evidence="8 9">
    <name type="scientific">Actinidia chinensis var. chinensis</name>
    <name type="common">Chinese soft-hair kiwi</name>
    <dbReference type="NCBI Taxonomy" id="1590841"/>
    <lineage>
        <taxon>Eukaryota</taxon>
        <taxon>Viridiplantae</taxon>
        <taxon>Streptophyta</taxon>
        <taxon>Embryophyta</taxon>
        <taxon>Tracheophyta</taxon>
        <taxon>Spermatophyta</taxon>
        <taxon>Magnoliopsida</taxon>
        <taxon>eudicotyledons</taxon>
        <taxon>Gunneridae</taxon>
        <taxon>Pentapetalae</taxon>
        <taxon>asterids</taxon>
        <taxon>Ericales</taxon>
        <taxon>Actinidiaceae</taxon>
        <taxon>Actinidia</taxon>
    </lineage>
</organism>
<dbReference type="GO" id="GO:0016020">
    <property type="term" value="C:membrane"/>
    <property type="evidence" value="ECO:0007669"/>
    <property type="project" value="UniProtKB-SubCell"/>
</dbReference>
<accession>A0A2R6PFT2</accession>
<comment type="subcellular location">
    <subcellularLocation>
        <location evidence="1">Membrane</location>
        <topology evidence="1">Multi-pass membrane protein</topology>
    </subcellularLocation>
</comment>
<evidence type="ECO:0000256" key="4">
    <source>
        <dbReference type="ARBA" id="ARBA00022989"/>
    </source>
</evidence>
<feature type="compositionally biased region" description="Basic and acidic residues" evidence="6">
    <location>
        <begin position="282"/>
        <end position="292"/>
    </location>
</feature>
<dbReference type="PANTHER" id="PTHR46285:SF3">
    <property type="entry name" value="PROTEINASE INHIBITOR I4, SERPIN (DUF716)"/>
    <property type="match status" value="1"/>
</dbReference>
<dbReference type="OMA" id="VGYPRSF"/>
<evidence type="ECO:0000256" key="1">
    <source>
        <dbReference type="ARBA" id="ARBA00004141"/>
    </source>
</evidence>
<evidence type="ECO:0000256" key="6">
    <source>
        <dbReference type="SAM" id="MobiDB-lite"/>
    </source>
</evidence>
<feature type="transmembrane region" description="Helical" evidence="7">
    <location>
        <begin position="6"/>
        <end position="23"/>
    </location>
</feature>
<dbReference type="EMBL" id="NKQK01000026">
    <property type="protein sequence ID" value="PSR90247.1"/>
    <property type="molecule type" value="Genomic_DNA"/>
</dbReference>
<keyword evidence="5 7" id="KW-0472">Membrane</keyword>
<evidence type="ECO:0000256" key="7">
    <source>
        <dbReference type="SAM" id="Phobius"/>
    </source>
</evidence>
<reference evidence="8 9" key="1">
    <citation type="submission" date="2017-07" db="EMBL/GenBank/DDBJ databases">
        <title>An improved, manually edited Actinidia chinensis var. chinensis (kiwifruit) genome highlights the challenges associated with draft genomes and gene prediction in plants.</title>
        <authorList>
            <person name="Pilkington S."/>
            <person name="Crowhurst R."/>
            <person name="Hilario E."/>
            <person name="Nardozza S."/>
            <person name="Fraser L."/>
            <person name="Peng Y."/>
            <person name="Gunaseelan K."/>
            <person name="Simpson R."/>
            <person name="Tahir J."/>
            <person name="Deroles S."/>
            <person name="Templeton K."/>
            <person name="Luo Z."/>
            <person name="Davy M."/>
            <person name="Cheng C."/>
            <person name="Mcneilage M."/>
            <person name="Scaglione D."/>
            <person name="Liu Y."/>
            <person name="Zhang Q."/>
            <person name="Datson P."/>
            <person name="De Silva N."/>
            <person name="Gardiner S."/>
            <person name="Bassett H."/>
            <person name="Chagne D."/>
            <person name="Mccallum J."/>
            <person name="Dzierzon H."/>
            <person name="Deng C."/>
            <person name="Wang Y.-Y."/>
            <person name="Barron N."/>
            <person name="Manako K."/>
            <person name="Bowen J."/>
            <person name="Foster T."/>
            <person name="Erridge Z."/>
            <person name="Tiffin H."/>
            <person name="Waite C."/>
            <person name="Davies K."/>
            <person name="Grierson E."/>
            <person name="Laing W."/>
            <person name="Kirk R."/>
            <person name="Chen X."/>
            <person name="Wood M."/>
            <person name="Montefiori M."/>
            <person name="Brummell D."/>
            <person name="Schwinn K."/>
            <person name="Catanach A."/>
            <person name="Fullerton C."/>
            <person name="Li D."/>
            <person name="Meiyalaghan S."/>
            <person name="Nieuwenhuizen N."/>
            <person name="Read N."/>
            <person name="Prakash R."/>
            <person name="Hunter D."/>
            <person name="Zhang H."/>
            <person name="Mckenzie M."/>
            <person name="Knabel M."/>
            <person name="Harris A."/>
            <person name="Allan A."/>
            <person name="Chen A."/>
            <person name="Janssen B."/>
            <person name="Plunkett B."/>
            <person name="Dwamena C."/>
            <person name="Voogd C."/>
            <person name="Leif D."/>
            <person name="Lafferty D."/>
            <person name="Souleyre E."/>
            <person name="Varkonyi-Gasic E."/>
            <person name="Gambi F."/>
            <person name="Hanley J."/>
            <person name="Yao J.-L."/>
            <person name="Cheung J."/>
            <person name="David K."/>
            <person name="Warren B."/>
            <person name="Marsh K."/>
            <person name="Snowden K."/>
            <person name="Lin-Wang K."/>
            <person name="Brian L."/>
            <person name="Martinez-Sanchez M."/>
            <person name="Wang M."/>
            <person name="Ileperuma N."/>
            <person name="Macnee N."/>
            <person name="Campin R."/>
            <person name="Mcatee P."/>
            <person name="Drummond R."/>
            <person name="Espley R."/>
            <person name="Ireland H."/>
            <person name="Wu R."/>
            <person name="Atkinson R."/>
            <person name="Karunairetnam S."/>
            <person name="Bulley S."/>
            <person name="Chunkath S."/>
            <person name="Hanley Z."/>
            <person name="Storey R."/>
            <person name="Thrimawithana A."/>
            <person name="Thomson S."/>
            <person name="David C."/>
            <person name="Testolin R."/>
        </authorList>
    </citation>
    <scope>NUCLEOTIDE SEQUENCE [LARGE SCALE GENOMIC DNA]</scope>
    <source>
        <strain evidence="9">cv. Red5</strain>
        <tissue evidence="8">Young leaf</tissue>
    </source>
</reference>
<keyword evidence="3 7" id="KW-0812">Transmembrane</keyword>
<comment type="caution">
    <text evidence="8">The sequence shown here is derived from an EMBL/GenBank/DDBJ whole genome shotgun (WGS) entry which is preliminary data.</text>
</comment>
<dbReference type="OrthoDB" id="10282810at2759"/>
<protein>
    <submittedName>
        <fullName evidence="8">Transmembrane protein like</fullName>
    </submittedName>
</protein>
<reference evidence="9" key="2">
    <citation type="journal article" date="2018" name="BMC Genomics">
        <title>A manually annotated Actinidia chinensis var. chinensis (kiwifruit) genome highlights the challenges associated with draft genomes and gene prediction in plants.</title>
        <authorList>
            <person name="Pilkington S.M."/>
            <person name="Crowhurst R."/>
            <person name="Hilario E."/>
            <person name="Nardozza S."/>
            <person name="Fraser L."/>
            <person name="Peng Y."/>
            <person name="Gunaseelan K."/>
            <person name="Simpson R."/>
            <person name="Tahir J."/>
            <person name="Deroles S.C."/>
            <person name="Templeton K."/>
            <person name="Luo Z."/>
            <person name="Davy M."/>
            <person name="Cheng C."/>
            <person name="McNeilage M."/>
            <person name="Scaglione D."/>
            <person name="Liu Y."/>
            <person name="Zhang Q."/>
            <person name="Datson P."/>
            <person name="De Silva N."/>
            <person name="Gardiner S.E."/>
            <person name="Bassett H."/>
            <person name="Chagne D."/>
            <person name="McCallum J."/>
            <person name="Dzierzon H."/>
            <person name="Deng C."/>
            <person name="Wang Y.Y."/>
            <person name="Barron L."/>
            <person name="Manako K."/>
            <person name="Bowen J."/>
            <person name="Foster T.M."/>
            <person name="Erridge Z.A."/>
            <person name="Tiffin H."/>
            <person name="Waite C.N."/>
            <person name="Davies K.M."/>
            <person name="Grierson E.P."/>
            <person name="Laing W.A."/>
            <person name="Kirk R."/>
            <person name="Chen X."/>
            <person name="Wood M."/>
            <person name="Montefiori M."/>
            <person name="Brummell D.A."/>
            <person name="Schwinn K.E."/>
            <person name="Catanach A."/>
            <person name="Fullerton C."/>
            <person name="Li D."/>
            <person name="Meiyalaghan S."/>
            <person name="Nieuwenhuizen N."/>
            <person name="Read N."/>
            <person name="Prakash R."/>
            <person name="Hunter D."/>
            <person name="Zhang H."/>
            <person name="McKenzie M."/>
            <person name="Knabel M."/>
            <person name="Harris A."/>
            <person name="Allan A.C."/>
            <person name="Gleave A."/>
            <person name="Chen A."/>
            <person name="Janssen B.J."/>
            <person name="Plunkett B."/>
            <person name="Ampomah-Dwamena C."/>
            <person name="Voogd C."/>
            <person name="Leif D."/>
            <person name="Lafferty D."/>
            <person name="Souleyre E.J.F."/>
            <person name="Varkonyi-Gasic E."/>
            <person name="Gambi F."/>
            <person name="Hanley J."/>
            <person name="Yao J.L."/>
            <person name="Cheung J."/>
            <person name="David K.M."/>
            <person name="Warren B."/>
            <person name="Marsh K."/>
            <person name="Snowden K.C."/>
            <person name="Lin-Wang K."/>
            <person name="Brian L."/>
            <person name="Martinez-Sanchez M."/>
            <person name="Wang M."/>
            <person name="Ileperuma N."/>
            <person name="Macnee N."/>
            <person name="Campin R."/>
            <person name="McAtee P."/>
            <person name="Drummond R.S.M."/>
            <person name="Espley R.V."/>
            <person name="Ireland H.S."/>
            <person name="Wu R."/>
            <person name="Atkinson R.G."/>
            <person name="Karunairetnam S."/>
            <person name="Bulley S."/>
            <person name="Chunkath S."/>
            <person name="Hanley Z."/>
            <person name="Storey R."/>
            <person name="Thrimawithana A.H."/>
            <person name="Thomson S."/>
            <person name="David C."/>
            <person name="Testolin R."/>
            <person name="Huang H."/>
            <person name="Hellens R.P."/>
            <person name="Schaffer R.J."/>
        </authorList>
    </citation>
    <scope>NUCLEOTIDE SEQUENCE [LARGE SCALE GENOMIC DNA]</scope>
    <source>
        <strain evidence="9">cv. Red5</strain>
    </source>
</reference>
<proteinExistence type="inferred from homology"/>